<gene>
    <name evidence="1" type="ORF">ENT37_12465</name>
</gene>
<sequence length="107" mass="11537">MEESEAPFTDAHALAETFATLTGFYKVPVVAAAELTLSLKSSLLVEPLPLADYEQAIGEAQRRGVMGGGIYDSLHATFARRKGAKRVVTRNPSHFAHTAPDLEILTP</sequence>
<reference evidence="1" key="1">
    <citation type="journal article" date="2020" name="mSystems">
        <title>Genome- and Community-Level Interaction Insights into Carbon Utilization and Element Cycling Functions of Hydrothermarchaeota in Hydrothermal Sediment.</title>
        <authorList>
            <person name="Zhou Z."/>
            <person name="Liu Y."/>
            <person name="Xu W."/>
            <person name="Pan J."/>
            <person name="Luo Z.H."/>
            <person name="Li M."/>
        </authorList>
    </citation>
    <scope>NUCLEOTIDE SEQUENCE [LARGE SCALE GENOMIC DNA]</scope>
    <source>
        <strain evidence="1">SpSt-573</strain>
    </source>
</reference>
<accession>A0A7C4KII1</accession>
<dbReference type="EMBL" id="DSYK01000621">
    <property type="protein sequence ID" value="HGS22662.1"/>
    <property type="molecule type" value="Genomic_DNA"/>
</dbReference>
<evidence type="ECO:0000313" key="1">
    <source>
        <dbReference type="EMBL" id="HGS22662.1"/>
    </source>
</evidence>
<organism evidence="1">
    <name type="scientific">Anaerolinea thermolimosa</name>
    <dbReference type="NCBI Taxonomy" id="229919"/>
    <lineage>
        <taxon>Bacteria</taxon>
        <taxon>Bacillati</taxon>
        <taxon>Chloroflexota</taxon>
        <taxon>Anaerolineae</taxon>
        <taxon>Anaerolineales</taxon>
        <taxon>Anaerolineaceae</taxon>
        <taxon>Anaerolinea</taxon>
    </lineage>
</organism>
<evidence type="ECO:0008006" key="2">
    <source>
        <dbReference type="Google" id="ProtNLM"/>
    </source>
</evidence>
<dbReference type="InterPro" id="IPR029060">
    <property type="entry name" value="PIN-like_dom_sf"/>
</dbReference>
<name>A0A7C4KII1_9CHLR</name>
<comment type="caution">
    <text evidence="1">The sequence shown here is derived from an EMBL/GenBank/DDBJ whole genome shotgun (WGS) entry which is preliminary data.</text>
</comment>
<protein>
    <recommendedName>
        <fullName evidence="2">PIN domain-containing protein</fullName>
    </recommendedName>
</protein>
<dbReference type="AlphaFoldDB" id="A0A7C4KII1"/>
<dbReference type="SUPFAM" id="SSF88723">
    <property type="entry name" value="PIN domain-like"/>
    <property type="match status" value="1"/>
</dbReference>
<proteinExistence type="predicted"/>